<comment type="subcellular location">
    <subcellularLocation>
        <location evidence="1">Nucleus</location>
    </subcellularLocation>
</comment>
<dbReference type="AlphaFoldDB" id="A0A1Y1U7T6"/>
<feature type="compositionally biased region" description="Acidic residues" evidence="6">
    <location>
        <begin position="208"/>
        <end position="235"/>
    </location>
</feature>
<organism evidence="7 8">
    <name type="scientific">Kockovaella imperatae</name>
    <dbReference type="NCBI Taxonomy" id="4999"/>
    <lineage>
        <taxon>Eukaryota</taxon>
        <taxon>Fungi</taxon>
        <taxon>Dikarya</taxon>
        <taxon>Basidiomycota</taxon>
        <taxon>Agaricomycotina</taxon>
        <taxon>Tremellomycetes</taxon>
        <taxon>Tremellales</taxon>
        <taxon>Cuniculitremaceae</taxon>
        <taxon>Kockovaella</taxon>
    </lineage>
</organism>
<feature type="compositionally biased region" description="Polar residues" evidence="6">
    <location>
        <begin position="68"/>
        <end position="77"/>
    </location>
</feature>
<keyword evidence="3" id="KW-0805">Transcription regulation</keyword>
<reference evidence="7 8" key="1">
    <citation type="submission" date="2017-03" db="EMBL/GenBank/DDBJ databases">
        <title>Widespread Adenine N6-methylation of Active Genes in Fungi.</title>
        <authorList>
            <consortium name="DOE Joint Genome Institute"/>
            <person name="Mondo S.J."/>
            <person name="Dannebaum R.O."/>
            <person name="Kuo R.C."/>
            <person name="Louie K.B."/>
            <person name="Bewick A.J."/>
            <person name="Labutti K."/>
            <person name="Haridas S."/>
            <person name="Kuo A."/>
            <person name="Salamov A."/>
            <person name="Ahrendt S.R."/>
            <person name="Lau R."/>
            <person name="Bowen B.P."/>
            <person name="Lipzen A."/>
            <person name="Sullivan W."/>
            <person name="Andreopoulos W.B."/>
            <person name="Clum A."/>
            <person name="Lindquist E."/>
            <person name="Daum C."/>
            <person name="Northen T.R."/>
            <person name="Ramamoorthy G."/>
            <person name="Schmitz R.J."/>
            <person name="Gryganskyi A."/>
            <person name="Culley D."/>
            <person name="Magnuson J."/>
            <person name="James T.Y."/>
            <person name="O'Malley M.A."/>
            <person name="Stajich J.E."/>
            <person name="Spatafora J.W."/>
            <person name="Visel A."/>
            <person name="Grigoriev I.V."/>
        </authorList>
    </citation>
    <scope>NUCLEOTIDE SEQUENCE [LARGE SCALE GENOMIC DNA]</scope>
    <source>
        <strain evidence="7 8">NRRL Y-17943</strain>
    </source>
</reference>
<proteinExistence type="inferred from homology"/>
<accession>A0A1Y1U7T6</accession>
<dbReference type="GO" id="GO:0006338">
    <property type="term" value="P:chromatin remodeling"/>
    <property type="evidence" value="ECO:0007669"/>
    <property type="project" value="InterPro"/>
</dbReference>
<keyword evidence="5" id="KW-0539">Nucleus</keyword>
<dbReference type="Pfam" id="PF04855">
    <property type="entry name" value="SNF5"/>
    <property type="match status" value="1"/>
</dbReference>
<evidence type="ECO:0000256" key="5">
    <source>
        <dbReference type="ARBA" id="ARBA00023242"/>
    </source>
</evidence>
<dbReference type="GO" id="GO:0000228">
    <property type="term" value="C:nuclear chromosome"/>
    <property type="evidence" value="ECO:0007669"/>
    <property type="project" value="InterPro"/>
</dbReference>
<evidence type="ECO:0000256" key="4">
    <source>
        <dbReference type="ARBA" id="ARBA00023163"/>
    </source>
</evidence>
<dbReference type="EMBL" id="NBSH01000015">
    <property type="protein sequence ID" value="ORX34100.1"/>
    <property type="molecule type" value="Genomic_DNA"/>
</dbReference>
<feature type="region of interest" description="Disordered" evidence="6">
    <location>
        <begin position="1"/>
        <end position="77"/>
    </location>
</feature>
<name>A0A1Y1U7T6_9TREE</name>
<gene>
    <name evidence="7" type="ORF">BD324DRAFT_636616</name>
</gene>
<evidence type="ECO:0000256" key="2">
    <source>
        <dbReference type="ARBA" id="ARBA00010239"/>
    </source>
</evidence>
<sequence>MSSSYPSRSRPVRQAVLAGGSTSNTSTSGVALPTLPNTRPGPSYSQTRPYNRQQPPGSTTAYPPRPIAQTSQHHAQQAVPQVPIYYHAPTHPEGPLAFFVPPPGQPTRDPTLSNPPTAQALHSTYPSRLRTGVTGLIQPETITGGPREREYLLAELDRELAAVHSGASTPRLESPAPTGGAGTGAGAGMRRPTTTLSGRATGRRVNYAEEESDEESEESSLSELEEPPSDPDDTSYGERGDRKRRDRSSDVRARSTVPAWTGLSAMDQQAQNKAAKIKRKRDELDRGWTWLGDRVPGERVTSTSAQATRHSYPSEELLRREAGRPTVLVPITIDFDVPSQEADKQGIKVKDRFLWNMNEPFITPHQFATTFCKDIGIPHTFATTMAELIQSQLDEASGCVDIDLVDREVTADDVIWSEDEPIMEEYEEVSDEVVPEAPRRKRGRPRKYPRPLTDRVSESATPALTPVPEVEPAASHVDEEDGNEGDQEEEAANGEHVEEGDNQGEGEGTVEPAENEDEAGPVVVKRRRKIKRVWQEPDCRITINLDVQIYTHILRDRIEWDLASSLPPAVFAKQYCAELGLSGEAIPLVAHAITDELLKHKRDALELDLFSETHPLEQAKWERGGAGGMKVNSRYGASQLVGVWRDWWEREEYSPVLVELTMEEMERRDLERNRESRRMLRTLGPKRRR</sequence>
<comment type="similarity">
    <text evidence="2">Belongs to the SNF5 family.</text>
</comment>
<feature type="compositionally biased region" description="Polar residues" evidence="6">
    <location>
        <begin position="108"/>
        <end position="125"/>
    </location>
</feature>
<protein>
    <recommendedName>
        <fullName evidence="9">Chromatin structure-remodeling complex subunit SFH1</fullName>
    </recommendedName>
</protein>
<feature type="compositionally biased region" description="Polar residues" evidence="6">
    <location>
        <begin position="43"/>
        <end position="61"/>
    </location>
</feature>
<dbReference type="FunCoup" id="A0A1Y1U7T6">
    <property type="interactions" value="469"/>
</dbReference>
<feature type="compositionally biased region" description="Acidic residues" evidence="6">
    <location>
        <begin position="422"/>
        <end position="434"/>
    </location>
</feature>
<dbReference type="OrthoDB" id="10258327at2759"/>
<dbReference type="PANTHER" id="PTHR10019">
    <property type="entry name" value="SNF5"/>
    <property type="match status" value="1"/>
</dbReference>
<evidence type="ECO:0008006" key="9">
    <source>
        <dbReference type="Google" id="ProtNLM"/>
    </source>
</evidence>
<dbReference type="InterPro" id="IPR006939">
    <property type="entry name" value="SNF5"/>
</dbReference>
<evidence type="ECO:0000313" key="8">
    <source>
        <dbReference type="Proteomes" id="UP000193218"/>
    </source>
</evidence>
<feature type="compositionally biased region" description="Basic residues" evidence="6">
    <location>
        <begin position="439"/>
        <end position="449"/>
    </location>
</feature>
<evidence type="ECO:0000256" key="3">
    <source>
        <dbReference type="ARBA" id="ARBA00023015"/>
    </source>
</evidence>
<feature type="region of interest" description="Disordered" evidence="6">
    <location>
        <begin position="422"/>
        <end position="522"/>
    </location>
</feature>
<dbReference type="STRING" id="4999.A0A1Y1U7T6"/>
<keyword evidence="8" id="KW-1185">Reference proteome</keyword>
<feature type="compositionally biased region" description="Low complexity" evidence="6">
    <location>
        <begin position="19"/>
        <end position="29"/>
    </location>
</feature>
<dbReference type="RefSeq" id="XP_021868378.1">
    <property type="nucleotide sequence ID" value="XM_022016913.1"/>
</dbReference>
<evidence type="ECO:0000313" key="7">
    <source>
        <dbReference type="EMBL" id="ORX34100.1"/>
    </source>
</evidence>
<feature type="compositionally biased region" description="Acidic residues" evidence="6">
    <location>
        <begin position="478"/>
        <end position="492"/>
    </location>
</feature>
<dbReference type="Proteomes" id="UP000193218">
    <property type="component" value="Unassembled WGS sequence"/>
</dbReference>
<feature type="region of interest" description="Disordered" evidence="6">
    <location>
        <begin position="164"/>
        <end position="259"/>
    </location>
</feature>
<evidence type="ECO:0000256" key="6">
    <source>
        <dbReference type="SAM" id="MobiDB-lite"/>
    </source>
</evidence>
<feature type="region of interest" description="Disordered" evidence="6">
    <location>
        <begin position="95"/>
        <end position="125"/>
    </location>
</feature>
<comment type="caution">
    <text evidence="7">The sequence shown here is derived from an EMBL/GenBank/DDBJ whole genome shotgun (WGS) entry which is preliminary data.</text>
</comment>
<keyword evidence="4" id="KW-0804">Transcription</keyword>
<dbReference type="InParanoid" id="A0A1Y1U7T6"/>
<dbReference type="GeneID" id="33558722"/>
<feature type="compositionally biased region" description="Basic and acidic residues" evidence="6">
    <location>
        <begin position="236"/>
        <end position="253"/>
    </location>
</feature>
<evidence type="ECO:0000256" key="1">
    <source>
        <dbReference type="ARBA" id="ARBA00004123"/>
    </source>
</evidence>